<feature type="transmembrane region" description="Helical" evidence="10">
    <location>
        <begin position="207"/>
        <end position="231"/>
    </location>
</feature>
<feature type="transmembrane region" description="Helical" evidence="10">
    <location>
        <begin position="251"/>
        <end position="277"/>
    </location>
</feature>
<dbReference type="Proteomes" id="UP001058569">
    <property type="component" value="Chromosome"/>
</dbReference>
<dbReference type="InterPro" id="IPR000515">
    <property type="entry name" value="MetI-like"/>
</dbReference>
<dbReference type="GO" id="GO:0005886">
    <property type="term" value="C:plasma membrane"/>
    <property type="evidence" value="ECO:0007669"/>
    <property type="project" value="UniProtKB-SubCell"/>
</dbReference>
<dbReference type="PANTHER" id="PTHR43386:SF24">
    <property type="entry name" value="OLIGOPEPTIDE TRANSPORT SYSTEM PERMEASE PROTEIN AMID"/>
    <property type="match status" value="1"/>
</dbReference>
<dbReference type="GO" id="GO:0015833">
    <property type="term" value="P:peptide transport"/>
    <property type="evidence" value="ECO:0007669"/>
    <property type="project" value="UniProtKB-KW"/>
</dbReference>
<dbReference type="Pfam" id="PF12911">
    <property type="entry name" value="OppC_N"/>
    <property type="match status" value="1"/>
</dbReference>
<dbReference type="Proteomes" id="UP000280036">
    <property type="component" value="Unassembled WGS sequence"/>
</dbReference>
<evidence type="ECO:0000256" key="10">
    <source>
        <dbReference type="RuleBase" id="RU363032"/>
    </source>
</evidence>
<dbReference type="InterPro" id="IPR050366">
    <property type="entry name" value="BP-dependent_transpt_permease"/>
</dbReference>
<evidence type="ECO:0000256" key="9">
    <source>
        <dbReference type="ARBA" id="ARBA00024202"/>
    </source>
</evidence>
<evidence type="ECO:0000256" key="2">
    <source>
        <dbReference type="ARBA" id="ARBA00022448"/>
    </source>
</evidence>
<keyword evidence="6" id="KW-0653">Protein transport</keyword>
<name>A0A3P8MER6_9BACT</name>
<dbReference type="Gene3D" id="1.10.3720.10">
    <property type="entry name" value="MetI-like"/>
    <property type="match status" value="1"/>
</dbReference>
<evidence type="ECO:0000313" key="14">
    <source>
        <dbReference type="Proteomes" id="UP000280036"/>
    </source>
</evidence>
<dbReference type="GO" id="GO:0055085">
    <property type="term" value="P:transmembrane transport"/>
    <property type="evidence" value="ECO:0007669"/>
    <property type="project" value="InterPro"/>
</dbReference>
<dbReference type="PROSITE" id="PS50928">
    <property type="entry name" value="ABC_TM1"/>
    <property type="match status" value="1"/>
</dbReference>
<keyword evidence="4 10" id="KW-0812">Transmembrane</keyword>
<dbReference type="EMBL" id="CP101806">
    <property type="protein sequence ID" value="UUD34989.1"/>
    <property type="molecule type" value="Genomic_DNA"/>
</dbReference>
<reference evidence="12" key="2">
    <citation type="submission" date="2022-07" db="EMBL/GenBank/DDBJ databases">
        <title>Complete genome of Mycoplasma caviae type strain G122.</title>
        <authorList>
            <person name="Spergser J."/>
        </authorList>
    </citation>
    <scope>NUCLEOTIDE SEQUENCE</scope>
    <source>
        <strain evidence="12">G122</strain>
    </source>
</reference>
<dbReference type="EMBL" id="UZVY01000001">
    <property type="protein sequence ID" value="VDR42186.1"/>
    <property type="molecule type" value="Genomic_DNA"/>
</dbReference>
<keyword evidence="5" id="KW-0571">Peptide transport</keyword>
<keyword evidence="3" id="KW-1003">Cell membrane</keyword>
<proteinExistence type="inferred from homology"/>
<evidence type="ECO:0000256" key="1">
    <source>
        <dbReference type="ARBA" id="ARBA00004651"/>
    </source>
</evidence>
<dbReference type="RefSeq" id="WP_126118401.1">
    <property type="nucleotide sequence ID" value="NZ_CP101806.1"/>
</dbReference>
<evidence type="ECO:0000313" key="12">
    <source>
        <dbReference type="EMBL" id="UUD34989.1"/>
    </source>
</evidence>
<evidence type="ECO:0000256" key="3">
    <source>
        <dbReference type="ARBA" id="ARBA00022475"/>
    </source>
</evidence>
<sequence length="407" mass="45608">MEQKTFNKKYNIPQDLIEKIKFADKEKKSTNIVGKPKVLFYEICKRFFKNPVVLIAFAVFITLILTGIIVTLTSPYSATGKIFKDGNELTSNLPPLFSPIVTNADNFITYERMVAWNNTISFRPLDQYLSDIKADYDTQLLTYNAYSFWKANYIYTHAISKGSSISASDIQQIVNSMPTLKTYFGTTFKEVDIWTSVWFGALSSIKIALIVATIEVVIGVAVGAILGFHAGKWIDTVMMRVIEIFQAPPSVIWLLLFISAAGTSEGILILGLLFVGWTWPIRATRMFIITVKDEEYITAAKSVGASTTRQIFLHALPAILGKIAMNYVRRIPAIILSIASLAFLGFYNKDTDINLGKFINDNIIDSRTNVWLMWLPTLILLTLSVSLQFIAIGLHDALDPRVIKVKG</sequence>
<comment type="subcellular location">
    <subcellularLocation>
        <location evidence="1 10">Cell membrane</location>
        <topology evidence="1 10">Multi-pass membrane protein</topology>
    </subcellularLocation>
</comment>
<accession>A0A3P8MER6</accession>
<evidence type="ECO:0000256" key="8">
    <source>
        <dbReference type="ARBA" id="ARBA00023136"/>
    </source>
</evidence>
<evidence type="ECO:0000313" key="15">
    <source>
        <dbReference type="Proteomes" id="UP001058569"/>
    </source>
</evidence>
<dbReference type="GO" id="GO:0015031">
    <property type="term" value="P:protein transport"/>
    <property type="evidence" value="ECO:0007669"/>
    <property type="project" value="UniProtKB-KW"/>
</dbReference>
<dbReference type="AlphaFoldDB" id="A0A3P8MER6"/>
<protein>
    <submittedName>
        <fullName evidence="12">ABC transporter permease</fullName>
    </submittedName>
    <submittedName>
        <fullName evidence="13">Glutathione transport system permease protein gsiD</fullName>
    </submittedName>
</protein>
<dbReference type="InterPro" id="IPR025966">
    <property type="entry name" value="OppC_N"/>
</dbReference>
<keyword evidence="15" id="KW-1185">Reference proteome</keyword>
<dbReference type="InterPro" id="IPR035906">
    <property type="entry name" value="MetI-like_sf"/>
</dbReference>
<organism evidence="13 14">
    <name type="scientific">Mycoplasmopsis caviae</name>
    <dbReference type="NCBI Taxonomy" id="55603"/>
    <lineage>
        <taxon>Bacteria</taxon>
        <taxon>Bacillati</taxon>
        <taxon>Mycoplasmatota</taxon>
        <taxon>Mycoplasmoidales</taxon>
        <taxon>Metamycoplasmataceae</taxon>
        <taxon>Mycoplasmopsis</taxon>
    </lineage>
</organism>
<keyword evidence="7 10" id="KW-1133">Transmembrane helix</keyword>
<feature type="transmembrane region" description="Helical" evidence="10">
    <location>
        <begin position="371"/>
        <end position="394"/>
    </location>
</feature>
<keyword evidence="2 10" id="KW-0813">Transport</keyword>
<evidence type="ECO:0000313" key="13">
    <source>
        <dbReference type="EMBL" id="VDR42186.1"/>
    </source>
</evidence>
<dbReference type="CDD" id="cd06261">
    <property type="entry name" value="TM_PBP2"/>
    <property type="match status" value="1"/>
</dbReference>
<evidence type="ECO:0000256" key="4">
    <source>
        <dbReference type="ARBA" id="ARBA00022692"/>
    </source>
</evidence>
<feature type="transmembrane region" description="Helical" evidence="10">
    <location>
        <begin position="52"/>
        <end position="72"/>
    </location>
</feature>
<feature type="domain" description="ABC transmembrane type-1" evidence="11">
    <location>
        <begin position="201"/>
        <end position="391"/>
    </location>
</feature>
<keyword evidence="8 10" id="KW-0472">Membrane</keyword>
<comment type="similarity">
    <text evidence="9">Belongs to the binding-protein-dependent transport system permease family. OppBC subfamily.</text>
</comment>
<evidence type="ECO:0000259" key="11">
    <source>
        <dbReference type="PROSITE" id="PS50928"/>
    </source>
</evidence>
<evidence type="ECO:0000256" key="5">
    <source>
        <dbReference type="ARBA" id="ARBA00022856"/>
    </source>
</evidence>
<evidence type="ECO:0000256" key="7">
    <source>
        <dbReference type="ARBA" id="ARBA00022989"/>
    </source>
</evidence>
<evidence type="ECO:0000256" key="6">
    <source>
        <dbReference type="ARBA" id="ARBA00022927"/>
    </source>
</evidence>
<dbReference type="Pfam" id="PF00528">
    <property type="entry name" value="BPD_transp_1"/>
    <property type="match status" value="1"/>
</dbReference>
<reference evidence="13 14" key="1">
    <citation type="submission" date="2018-12" db="EMBL/GenBank/DDBJ databases">
        <authorList>
            <consortium name="Pathogen Informatics"/>
        </authorList>
    </citation>
    <scope>NUCLEOTIDE SEQUENCE [LARGE SCALE GENOMIC DNA]</scope>
    <source>
        <strain evidence="13 14">NCTC10126</strain>
    </source>
</reference>
<dbReference type="OrthoDB" id="9788103at2"/>
<dbReference type="SUPFAM" id="SSF161098">
    <property type="entry name" value="MetI-like"/>
    <property type="match status" value="1"/>
</dbReference>
<feature type="transmembrane region" description="Helical" evidence="10">
    <location>
        <begin position="327"/>
        <end position="347"/>
    </location>
</feature>
<dbReference type="PANTHER" id="PTHR43386">
    <property type="entry name" value="OLIGOPEPTIDE TRANSPORT SYSTEM PERMEASE PROTEIN APPC"/>
    <property type="match status" value="1"/>
</dbReference>
<gene>
    <name evidence="13" type="primary">gsiD_2</name>
    <name evidence="13" type="ORF">NCTC10126_00688</name>
    <name evidence="12" type="ORF">NPA07_04230</name>
</gene>